<accession>A0AAQ0VAG1</accession>
<evidence type="ECO:0008006" key="3">
    <source>
        <dbReference type="Google" id="ProtNLM"/>
    </source>
</evidence>
<gene>
    <name evidence="1" type="ORF">EGS84_21775</name>
</gene>
<name>A0AAQ0VAG1_CITKO</name>
<evidence type="ECO:0000313" key="1">
    <source>
        <dbReference type="EMBL" id="RSC19385.1"/>
    </source>
</evidence>
<protein>
    <recommendedName>
        <fullName evidence="3">PAAR domain-containing protein</fullName>
    </recommendedName>
</protein>
<dbReference type="Proteomes" id="UP000282299">
    <property type="component" value="Unassembled WGS sequence"/>
</dbReference>
<dbReference type="EMBL" id="RKIT01000002">
    <property type="protein sequence ID" value="RSC19385.1"/>
    <property type="molecule type" value="Genomic_DNA"/>
</dbReference>
<proteinExistence type="predicted"/>
<comment type="caution">
    <text evidence="1">The sequence shown here is derived from an EMBL/GenBank/DDBJ whole genome shotgun (WGS) entry which is preliminary data.</text>
</comment>
<evidence type="ECO:0000313" key="2">
    <source>
        <dbReference type="Proteomes" id="UP000282299"/>
    </source>
</evidence>
<organism evidence="1 2">
    <name type="scientific">Citrobacter koseri</name>
    <name type="common">Citrobacter diversus</name>
    <dbReference type="NCBI Taxonomy" id="545"/>
    <lineage>
        <taxon>Bacteria</taxon>
        <taxon>Pseudomonadati</taxon>
        <taxon>Pseudomonadota</taxon>
        <taxon>Gammaproteobacteria</taxon>
        <taxon>Enterobacterales</taxon>
        <taxon>Enterobacteriaceae</taxon>
        <taxon>Citrobacter</taxon>
    </lineage>
</organism>
<dbReference type="AlphaFoldDB" id="A0AAQ0VAG1"/>
<dbReference type="RefSeq" id="WP_077956834.1">
    <property type="nucleotide sequence ID" value="NZ_ABTEQQ020000001.1"/>
</dbReference>
<reference evidence="2" key="1">
    <citation type="submission" date="2018-10" db="EMBL/GenBank/DDBJ databases">
        <title>FDA dAtabase for Regulatory Grade micrObial Sequences (FDA-ARGOS): Supporting development and validation of Infectious Disease Dx tests.</title>
        <authorList>
            <person name="Goldberg B."/>
            <person name="Campos J."/>
            <person name="Tallon L."/>
            <person name="Sadzewicz L."/>
            <person name="Zhao X."/>
            <person name="Vavikolanu K."/>
            <person name="Mehta A."/>
            <person name="Aluvathingal J."/>
            <person name="Nadendla S."/>
            <person name="Geyer C."/>
            <person name="Nandy P."/>
            <person name="Yan Y."/>
            <person name="Sichtig H."/>
        </authorList>
    </citation>
    <scope>NUCLEOTIDE SEQUENCE [LARGE SCALE GENOMIC DNA]</scope>
    <source>
        <strain evidence="2">FDAARGOS_526</strain>
    </source>
</reference>
<sequence>MSFWDGELKGFLLSQGDRTSCGGYILGNKDSPFILGMEIACEGDEYICGLDGQRYQIVGGVPNGSHIEAGRILFRDIFKSPFDDDIDHEGRKITPVSERQRKMQEEMGLQRRSHNSLRDLDERFEHDDFIGMAGGRIQGRKIIVTGEKKDRFSTPNLNTMFRTRISKSQFDLYLRTGQDLSNYETEIICLLAGSAHSRGSCNCHCRFTPRLNIIYKYDEYLLSIFQSVNKTSNLKSETLPVRQHRVQKTRQSVEPGFCIVPDQTSPKKYECELIVNPPSGVKELYRKLNPEMEKKPGSILIVVDPEKQDQKQIQTLQNARDKIDKALEPLTLQEAKLLHDNRGAVDAFSYQLFGEYLGNAGDGFGYISEAGKSYYEEINKTLIEIQELYKKTYVHNNGIISGEEFFGQRARLFKKLDAILNKFSKTQLNLEEYNSIKKTLGLSISSIMHKWDKTGINNIEGYATYIENSAKLMKLMKTVGFVGIGLDFAGYTSNVYDACAKGRESACKKAAITEYSKFGFKQASSMLTGLAAGSAANAVCTWVLGLSTVEAGGVGAALCFVTGVGVTIASSKFVEKYGENAGEYVGEHIIYENIFNSK</sequence>